<proteinExistence type="predicted"/>
<organism evidence="1 2">
    <name type="scientific">Plastorhodobacter daqingensis</name>
    <dbReference type="NCBI Taxonomy" id="1387281"/>
    <lineage>
        <taxon>Bacteria</taxon>
        <taxon>Pseudomonadati</taxon>
        <taxon>Pseudomonadota</taxon>
        <taxon>Alphaproteobacteria</taxon>
        <taxon>Rhodobacterales</taxon>
        <taxon>Paracoccaceae</taxon>
        <taxon>Plastorhodobacter</taxon>
    </lineage>
</organism>
<dbReference type="EMBL" id="JBHTFQ010000004">
    <property type="protein sequence ID" value="MFC7704215.1"/>
    <property type="molecule type" value="Genomic_DNA"/>
</dbReference>
<keyword evidence="2" id="KW-1185">Reference proteome</keyword>
<dbReference type="RefSeq" id="WP_377402080.1">
    <property type="nucleotide sequence ID" value="NZ_JBHTFQ010000004.1"/>
</dbReference>
<evidence type="ECO:0008006" key="3">
    <source>
        <dbReference type="Google" id="ProtNLM"/>
    </source>
</evidence>
<accession>A0ABW2UKW0</accession>
<name>A0ABW2UKW0_9RHOB</name>
<evidence type="ECO:0000313" key="1">
    <source>
        <dbReference type="EMBL" id="MFC7704215.1"/>
    </source>
</evidence>
<gene>
    <name evidence="1" type="ORF">ACFQXB_08420</name>
</gene>
<comment type="caution">
    <text evidence="1">The sequence shown here is derived from an EMBL/GenBank/DDBJ whole genome shotgun (WGS) entry which is preliminary data.</text>
</comment>
<sequence length="47" mass="5372">MKSSLFRRLLGGIDHAMSELRRCRTLEELASTHATSDLLRRRMGLDA</sequence>
<protein>
    <recommendedName>
        <fullName evidence="3">DUF1127 domain-containing protein</fullName>
    </recommendedName>
</protein>
<evidence type="ECO:0000313" key="2">
    <source>
        <dbReference type="Proteomes" id="UP001596516"/>
    </source>
</evidence>
<dbReference type="Proteomes" id="UP001596516">
    <property type="component" value="Unassembled WGS sequence"/>
</dbReference>
<reference evidence="2" key="1">
    <citation type="journal article" date="2019" name="Int. J. Syst. Evol. Microbiol.">
        <title>The Global Catalogue of Microorganisms (GCM) 10K type strain sequencing project: providing services to taxonomists for standard genome sequencing and annotation.</title>
        <authorList>
            <consortium name="The Broad Institute Genomics Platform"/>
            <consortium name="The Broad Institute Genome Sequencing Center for Infectious Disease"/>
            <person name="Wu L."/>
            <person name="Ma J."/>
        </authorList>
    </citation>
    <scope>NUCLEOTIDE SEQUENCE [LARGE SCALE GENOMIC DNA]</scope>
    <source>
        <strain evidence="2">CGMCC 1.12750</strain>
    </source>
</reference>